<keyword evidence="2" id="KW-1185">Reference proteome</keyword>
<accession>A0ABD2X0P7</accession>
<name>A0ABD2X0P7_9HYME</name>
<evidence type="ECO:0000313" key="2">
    <source>
        <dbReference type="Proteomes" id="UP001627154"/>
    </source>
</evidence>
<organism evidence="1 2">
    <name type="scientific">Trichogramma kaykai</name>
    <dbReference type="NCBI Taxonomy" id="54128"/>
    <lineage>
        <taxon>Eukaryota</taxon>
        <taxon>Metazoa</taxon>
        <taxon>Ecdysozoa</taxon>
        <taxon>Arthropoda</taxon>
        <taxon>Hexapoda</taxon>
        <taxon>Insecta</taxon>
        <taxon>Pterygota</taxon>
        <taxon>Neoptera</taxon>
        <taxon>Endopterygota</taxon>
        <taxon>Hymenoptera</taxon>
        <taxon>Apocrita</taxon>
        <taxon>Proctotrupomorpha</taxon>
        <taxon>Chalcidoidea</taxon>
        <taxon>Trichogrammatidae</taxon>
        <taxon>Trichogramma</taxon>
    </lineage>
</organism>
<sequence length="117" mass="13275">MQSFWSHQLIEHYQGSSAFPGEYYIIATEASPKSKFINKALISTSVQGFPRIESVQTRAGAKASKTANHAAKKSRVTSRMSQFRLVAARSTYSTPKTFYKSLYITREFFARVRIVLE</sequence>
<dbReference type="Proteomes" id="UP001627154">
    <property type="component" value="Unassembled WGS sequence"/>
</dbReference>
<gene>
    <name evidence="1" type="ORF">TKK_007926</name>
</gene>
<evidence type="ECO:0000313" key="1">
    <source>
        <dbReference type="EMBL" id="KAL3398822.1"/>
    </source>
</evidence>
<dbReference type="AlphaFoldDB" id="A0ABD2X0P7"/>
<protein>
    <submittedName>
        <fullName evidence="1">Uncharacterized protein</fullName>
    </submittedName>
</protein>
<reference evidence="1 2" key="1">
    <citation type="journal article" date="2024" name="bioRxiv">
        <title>A reference genome for Trichogramma kaykai: A tiny desert-dwelling parasitoid wasp with competing sex-ratio distorters.</title>
        <authorList>
            <person name="Culotta J."/>
            <person name="Lindsey A.R."/>
        </authorList>
    </citation>
    <scope>NUCLEOTIDE SEQUENCE [LARGE SCALE GENOMIC DNA]</scope>
    <source>
        <strain evidence="1 2">KSX58</strain>
    </source>
</reference>
<comment type="caution">
    <text evidence="1">The sequence shown here is derived from an EMBL/GenBank/DDBJ whole genome shotgun (WGS) entry which is preliminary data.</text>
</comment>
<proteinExistence type="predicted"/>
<dbReference type="EMBL" id="JBJJXI010000059">
    <property type="protein sequence ID" value="KAL3398822.1"/>
    <property type="molecule type" value="Genomic_DNA"/>
</dbReference>